<sequence length="191" mass="22296">MVRINLILVVFFVVFKIDAQENNCNKVSDSLYFIEIDIRRNDNYPIIMSGVCKEINLDLLTKENEELFVRSFYKLCFYTPDIQGNNKKIISNCLEITEAESYLLDYKNEVLKISSKINKNSLEKTMKLKNNCTVFLRICKIKGLFVVTDKANKDISKNSNELEIDDISEIDKMYIPLKISCYKKPKSKEVF</sequence>
<proteinExistence type="predicted"/>
<accession>A0A8G0KSV3</accession>
<dbReference type="EMBL" id="CP067378">
    <property type="protein sequence ID" value="QYS88363.1"/>
    <property type="molecule type" value="Genomic_DNA"/>
</dbReference>
<dbReference type="KEGG" id="fdv:JJC05_11705"/>
<reference evidence="1" key="1">
    <citation type="submission" date="2020-12" db="EMBL/GenBank/DDBJ databases">
        <title>Genome sequencing of genetic groups of Flavobacterium columnare.</title>
        <authorList>
            <person name="Waldbieser G.C."/>
            <person name="Griffin M.J."/>
            <person name="LaFrentz B.R."/>
        </authorList>
    </citation>
    <scope>NUCLEOTIDE SEQUENCE</scope>
    <source>
        <strain evidence="1">90-106</strain>
    </source>
</reference>
<dbReference type="KEGG" id="fdv:JJC05_11665"/>
<name>A0A8G0KSV3_9FLAO</name>
<dbReference type="AlphaFoldDB" id="A0A8G0KSV3"/>
<evidence type="ECO:0000313" key="1">
    <source>
        <dbReference type="EMBL" id="QYS88363.1"/>
    </source>
</evidence>
<protein>
    <submittedName>
        <fullName evidence="1">Uncharacterized protein</fullName>
    </submittedName>
</protein>
<organism evidence="1">
    <name type="scientific">Flavobacterium columnare</name>
    <dbReference type="NCBI Taxonomy" id="996"/>
    <lineage>
        <taxon>Bacteria</taxon>
        <taxon>Pseudomonadati</taxon>
        <taxon>Bacteroidota</taxon>
        <taxon>Flavobacteriia</taxon>
        <taxon>Flavobacteriales</taxon>
        <taxon>Flavobacteriaceae</taxon>
        <taxon>Flavobacterium</taxon>
    </lineage>
</organism>
<dbReference type="EMBL" id="CP067378">
    <property type="protein sequence ID" value="QYS88369.1"/>
    <property type="molecule type" value="Genomic_DNA"/>
</dbReference>
<gene>
    <name evidence="1" type="ORF">JJC05_11665</name>
    <name evidence="2" type="ORF">JJC05_11705</name>
</gene>
<dbReference type="Proteomes" id="UP000824721">
    <property type="component" value="Chromosome"/>
</dbReference>
<evidence type="ECO:0000313" key="2">
    <source>
        <dbReference type="EMBL" id="QYS88369.1"/>
    </source>
</evidence>